<dbReference type="EMBL" id="FZQA01000002">
    <property type="protein sequence ID" value="SNT71982.1"/>
    <property type="molecule type" value="Genomic_DNA"/>
</dbReference>
<organism evidence="1 2">
    <name type="scientific">Amphiplicatus metriothermophilus</name>
    <dbReference type="NCBI Taxonomy" id="1519374"/>
    <lineage>
        <taxon>Bacteria</taxon>
        <taxon>Pseudomonadati</taxon>
        <taxon>Pseudomonadota</taxon>
        <taxon>Alphaproteobacteria</taxon>
        <taxon>Parvularculales</taxon>
        <taxon>Parvularculaceae</taxon>
        <taxon>Amphiplicatus</taxon>
    </lineage>
</organism>
<proteinExistence type="predicted"/>
<keyword evidence="2" id="KW-1185">Reference proteome</keyword>
<sequence>MGATAIRQELLRAIDLALAGDWDGAHGIVQRCDDAAAYWLHAVLHKIEGDEANSRYWYARAGRSYEYCADATAELEAVKAALTE</sequence>
<dbReference type="AlphaFoldDB" id="A0A239PPW8"/>
<name>A0A239PPW8_9PROT</name>
<accession>A0A239PPW8</accession>
<evidence type="ECO:0000313" key="1">
    <source>
        <dbReference type="EMBL" id="SNT71982.1"/>
    </source>
</evidence>
<dbReference type="RefSeq" id="WP_200815231.1">
    <property type="nucleotide sequence ID" value="NZ_FZQA01000002.1"/>
</dbReference>
<gene>
    <name evidence="1" type="ORF">SAMN06297382_1004</name>
</gene>
<evidence type="ECO:0000313" key="2">
    <source>
        <dbReference type="Proteomes" id="UP000198346"/>
    </source>
</evidence>
<reference evidence="1 2" key="1">
    <citation type="submission" date="2017-07" db="EMBL/GenBank/DDBJ databases">
        <authorList>
            <person name="Sun Z.S."/>
            <person name="Albrecht U."/>
            <person name="Echele G."/>
            <person name="Lee C.C."/>
        </authorList>
    </citation>
    <scope>NUCLEOTIDE SEQUENCE [LARGE SCALE GENOMIC DNA]</scope>
    <source>
        <strain evidence="1 2">CGMCC 1.12710</strain>
    </source>
</reference>
<dbReference type="Proteomes" id="UP000198346">
    <property type="component" value="Unassembled WGS sequence"/>
</dbReference>
<protein>
    <submittedName>
        <fullName evidence="1">Uncharacterized protein</fullName>
    </submittedName>
</protein>